<reference evidence="10 11" key="1">
    <citation type="submission" date="2023-07" db="EMBL/GenBank/DDBJ databases">
        <title>Sorghum-associated microbial communities from plants grown in Nebraska, USA.</title>
        <authorList>
            <person name="Schachtman D."/>
        </authorList>
    </citation>
    <scope>NUCLEOTIDE SEQUENCE [LARGE SCALE GENOMIC DNA]</scope>
    <source>
        <strain evidence="10 11">BE190</strain>
    </source>
</reference>
<dbReference type="InterPro" id="IPR050512">
    <property type="entry name" value="Sulf_AdTrans/APS_kinase"/>
</dbReference>
<dbReference type="HAMAP" id="MF_00065">
    <property type="entry name" value="Adenylyl_sulf_kinase"/>
    <property type="match status" value="1"/>
</dbReference>
<dbReference type="NCBIfam" id="NF003013">
    <property type="entry name" value="PRK03846.1"/>
    <property type="match status" value="1"/>
</dbReference>
<dbReference type="Pfam" id="PF01583">
    <property type="entry name" value="APS_kinase"/>
    <property type="match status" value="1"/>
</dbReference>
<evidence type="ECO:0000256" key="8">
    <source>
        <dbReference type="RuleBase" id="RU004347"/>
    </source>
</evidence>
<feature type="active site" description="Phosphoserine intermediate" evidence="7">
    <location>
        <position position="121"/>
    </location>
</feature>
<gene>
    <name evidence="7" type="primary">cysC</name>
    <name evidence="10" type="ORF">J2X05_000659</name>
</gene>
<dbReference type="Proteomes" id="UP001253595">
    <property type="component" value="Unassembled WGS sequence"/>
</dbReference>
<comment type="pathway">
    <text evidence="2 7 8">Sulfur metabolism; hydrogen sulfide biosynthesis; sulfite from sulfate: step 2/3.</text>
</comment>
<dbReference type="PANTHER" id="PTHR42700">
    <property type="entry name" value="SULFATE ADENYLYLTRANSFERASE"/>
    <property type="match status" value="1"/>
</dbReference>
<dbReference type="InterPro" id="IPR059117">
    <property type="entry name" value="APS_kinase_dom"/>
</dbReference>
<comment type="similarity">
    <text evidence="7 8">Belongs to the APS kinase family.</text>
</comment>
<keyword evidence="7" id="KW-0597">Phosphoprotein</keyword>
<sequence>MNNDEKSPYEIKSTELASAAVWHNMKITPAQRAALLQQKPCCIWLTGLSGAGKSTIANALDALLHNQGKKSFLLDGDNLRHGLNKDLGMSESDRAENIRRVGEVAKLLVDAGLIVVCAFISPYRRDRQMVRSIFGHGNFIEVFVDTPLDVCESRDPKGLYKKARQGILKNFTGVSDPYEAPQSPELTIDTSRYSVEECTTQIFKILSL</sequence>
<dbReference type="EC" id="2.7.1.25" evidence="3 7"/>
<keyword evidence="11" id="KW-1185">Reference proteome</keyword>
<evidence type="ECO:0000256" key="5">
    <source>
        <dbReference type="ARBA" id="ARBA00022741"/>
    </source>
</evidence>
<evidence type="ECO:0000256" key="1">
    <source>
        <dbReference type="ARBA" id="ARBA00001823"/>
    </source>
</evidence>
<dbReference type="EMBL" id="JAVDVX010000001">
    <property type="protein sequence ID" value="MDR7088656.1"/>
    <property type="molecule type" value="Genomic_DNA"/>
</dbReference>
<dbReference type="CDD" id="cd02027">
    <property type="entry name" value="APSK"/>
    <property type="match status" value="1"/>
</dbReference>
<feature type="binding site" evidence="7">
    <location>
        <begin position="47"/>
        <end position="54"/>
    </location>
    <ligand>
        <name>ATP</name>
        <dbReference type="ChEBI" id="CHEBI:30616"/>
    </ligand>
</feature>
<dbReference type="PANTHER" id="PTHR42700:SF3">
    <property type="entry name" value="BIFUNCTIONAL SAT_APS KINASE-RELATED"/>
    <property type="match status" value="1"/>
</dbReference>
<evidence type="ECO:0000256" key="4">
    <source>
        <dbReference type="ARBA" id="ARBA00022679"/>
    </source>
</evidence>
<dbReference type="InterPro" id="IPR002891">
    <property type="entry name" value="APS"/>
</dbReference>
<accession>A0ABU1UTZ8</accession>
<feature type="domain" description="APS kinase" evidence="9">
    <location>
        <begin position="39"/>
        <end position="189"/>
    </location>
</feature>
<organism evidence="10 11">
    <name type="scientific">Cellvibrio fibrivorans</name>
    <dbReference type="NCBI Taxonomy" id="126350"/>
    <lineage>
        <taxon>Bacteria</taxon>
        <taxon>Pseudomonadati</taxon>
        <taxon>Pseudomonadota</taxon>
        <taxon>Gammaproteobacteria</taxon>
        <taxon>Cellvibrionales</taxon>
        <taxon>Cellvibrionaceae</taxon>
        <taxon>Cellvibrio</taxon>
    </lineage>
</organism>
<evidence type="ECO:0000313" key="10">
    <source>
        <dbReference type="EMBL" id="MDR7088656.1"/>
    </source>
</evidence>
<evidence type="ECO:0000259" key="9">
    <source>
        <dbReference type="Pfam" id="PF01583"/>
    </source>
</evidence>
<proteinExistence type="inferred from homology"/>
<dbReference type="NCBIfam" id="TIGR00455">
    <property type="entry name" value="apsK"/>
    <property type="match status" value="1"/>
</dbReference>
<keyword evidence="6 7" id="KW-0067">ATP-binding</keyword>
<dbReference type="RefSeq" id="WP_310068557.1">
    <property type="nucleotide sequence ID" value="NZ_JAVDVX010000001.1"/>
</dbReference>
<evidence type="ECO:0000256" key="6">
    <source>
        <dbReference type="ARBA" id="ARBA00022840"/>
    </source>
</evidence>
<dbReference type="InterPro" id="IPR027417">
    <property type="entry name" value="P-loop_NTPase"/>
</dbReference>
<name>A0ABU1UTZ8_9GAMM</name>
<evidence type="ECO:0000313" key="11">
    <source>
        <dbReference type="Proteomes" id="UP001253595"/>
    </source>
</evidence>
<comment type="caution">
    <text evidence="10">The sequence shown here is derived from an EMBL/GenBank/DDBJ whole genome shotgun (WGS) entry which is preliminary data.</text>
</comment>
<keyword evidence="7 8" id="KW-0418">Kinase</keyword>
<keyword evidence="5 7" id="KW-0547">Nucleotide-binding</keyword>
<protein>
    <recommendedName>
        <fullName evidence="3 7">Adenylyl-sulfate kinase</fullName>
        <ecNumber evidence="3 7">2.7.1.25</ecNumber>
    </recommendedName>
    <alternativeName>
        <fullName evidence="7">APS kinase</fullName>
    </alternativeName>
    <alternativeName>
        <fullName evidence="7">ATP adenosine-5'-phosphosulfate 3'-phosphotransferase</fullName>
    </alternativeName>
    <alternativeName>
        <fullName evidence="7">Adenosine-5'-phosphosulfate kinase</fullName>
    </alternativeName>
</protein>
<evidence type="ECO:0000256" key="7">
    <source>
        <dbReference type="HAMAP-Rule" id="MF_00065"/>
    </source>
</evidence>
<dbReference type="Gene3D" id="3.40.50.300">
    <property type="entry name" value="P-loop containing nucleotide triphosphate hydrolases"/>
    <property type="match status" value="1"/>
</dbReference>
<evidence type="ECO:0000256" key="2">
    <source>
        <dbReference type="ARBA" id="ARBA00004806"/>
    </source>
</evidence>
<comment type="catalytic activity">
    <reaction evidence="1 7 8">
        <text>adenosine 5'-phosphosulfate + ATP = 3'-phosphoadenylyl sulfate + ADP + H(+)</text>
        <dbReference type="Rhea" id="RHEA:24152"/>
        <dbReference type="ChEBI" id="CHEBI:15378"/>
        <dbReference type="ChEBI" id="CHEBI:30616"/>
        <dbReference type="ChEBI" id="CHEBI:58243"/>
        <dbReference type="ChEBI" id="CHEBI:58339"/>
        <dbReference type="ChEBI" id="CHEBI:456216"/>
        <dbReference type="EC" id="2.7.1.25"/>
    </reaction>
</comment>
<comment type="function">
    <text evidence="7 8">Catalyzes the synthesis of activated sulfate.</text>
</comment>
<dbReference type="GO" id="GO:0016301">
    <property type="term" value="F:kinase activity"/>
    <property type="evidence" value="ECO:0007669"/>
    <property type="project" value="UniProtKB-KW"/>
</dbReference>
<dbReference type="SUPFAM" id="SSF52540">
    <property type="entry name" value="P-loop containing nucleoside triphosphate hydrolases"/>
    <property type="match status" value="1"/>
</dbReference>
<keyword evidence="4 7" id="KW-0808">Transferase</keyword>
<evidence type="ECO:0000256" key="3">
    <source>
        <dbReference type="ARBA" id="ARBA00012121"/>
    </source>
</evidence>